<protein>
    <submittedName>
        <fullName evidence="1">Uncharacterized protein</fullName>
    </submittedName>
</protein>
<evidence type="ECO:0000313" key="1">
    <source>
        <dbReference type="EMBL" id="MBB5046848.1"/>
    </source>
</evidence>
<dbReference type="RefSeq" id="WP_210313368.1">
    <property type="nucleotide sequence ID" value="NZ_JACHIH010000007.1"/>
</dbReference>
<comment type="caution">
    <text evidence="1">The sequence shown here is derived from an EMBL/GenBank/DDBJ whole genome shotgun (WGS) entry which is preliminary data.</text>
</comment>
<proteinExistence type="predicted"/>
<organism evidence="1 2">
    <name type="scientific">Rhodopseudomonas rhenobacensis</name>
    <dbReference type="NCBI Taxonomy" id="87461"/>
    <lineage>
        <taxon>Bacteria</taxon>
        <taxon>Pseudomonadati</taxon>
        <taxon>Pseudomonadota</taxon>
        <taxon>Alphaproteobacteria</taxon>
        <taxon>Hyphomicrobiales</taxon>
        <taxon>Nitrobacteraceae</taxon>
        <taxon>Rhodopseudomonas</taxon>
    </lineage>
</organism>
<gene>
    <name evidence="1" type="ORF">HNR60_001597</name>
</gene>
<keyword evidence="2" id="KW-1185">Reference proteome</keyword>
<dbReference type="EMBL" id="JACHIH010000007">
    <property type="protein sequence ID" value="MBB5046848.1"/>
    <property type="molecule type" value="Genomic_DNA"/>
</dbReference>
<dbReference type="Proteomes" id="UP000542353">
    <property type="component" value="Unassembled WGS sequence"/>
</dbReference>
<dbReference type="AlphaFoldDB" id="A0A7W8DYE3"/>
<accession>A0A7W8DYE3</accession>
<name>A0A7W8DYE3_9BRAD</name>
<reference evidence="1 2" key="1">
    <citation type="submission" date="2020-08" db="EMBL/GenBank/DDBJ databases">
        <title>Genomic Encyclopedia of Type Strains, Phase IV (KMG-IV): sequencing the most valuable type-strain genomes for metagenomic binning, comparative biology and taxonomic classification.</title>
        <authorList>
            <person name="Goeker M."/>
        </authorList>
    </citation>
    <scope>NUCLEOTIDE SEQUENCE [LARGE SCALE GENOMIC DNA]</scope>
    <source>
        <strain evidence="1 2">DSM 12706</strain>
    </source>
</reference>
<evidence type="ECO:0000313" key="2">
    <source>
        <dbReference type="Proteomes" id="UP000542353"/>
    </source>
</evidence>
<sequence>MMSTVSDVDLTAVERAWLDLSLGLVDGWAGEPPAGAGGRYREGFERGAAHRVAGRSPFRRKD</sequence>